<protein>
    <submittedName>
        <fullName evidence="3">Uncharacterized protein</fullName>
    </submittedName>
</protein>
<dbReference type="EnsemblMetazoa" id="Aqu2.1.14171_001">
    <property type="protein sequence ID" value="Aqu2.1.14171_001"/>
    <property type="gene ID" value="Aqu2.1.14171"/>
</dbReference>
<name>A0A1X7THG7_AMPQE</name>
<dbReference type="InParanoid" id="A0A1X7THG7"/>
<proteinExistence type="predicted"/>
<evidence type="ECO:0000256" key="1">
    <source>
        <dbReference type="SAM" id="Coils"/>
    </source>
</evidence>
<organism evidence="3">
    <name type="scientific">Amphimedon queenslandica</name>
    <name type="common">Sponge</name>
    <dbReference type="NCBI Taxonomy" id="400682"/>
    <lineage>
        <taxon>Eukaryota</taxon>
        <taxon>Metazoa</taxon>
        <taxon>Porifera</taxon>
        <taxon>Demospongiae</taxon>
        <taxon>Heteroscleromorpha</taxon>
        <taxon>Haplosclerida</taxon>
        <taxon>Niphatidae</taxon>
        <taxon>Amphimedon</taxon>
    </lineage>
</organism>
<evidence type="ECO:0000256" key="2">
    <source>
        <dbReference type="SAM" id="MobiDB-lite"/>
    </source>
</evidence>
<feature type="region of interest" description="Disordered" evidence="2">
    <location>
        <begin position="90"/>
        <end position="126"/>
    </location>
</feature>
<accession>A0A1X7THG7</accession>
<evidence type="ECO:0000313" key="3">
    <source>
        <dbReference type="EnsemblMetazoa" id="Aqu2.1.14171_001"/>
    </source>
</evidence>
<reference evidence="3" key="1">
    <citation type="submission" date="2017-05" db="UniProtKB">
        <authorList>
            <consortium name="EnsemblMetazoa"/>
        </authorList>
    </citation>
    <scope>IDENTIFICATION</scope>
</reference>
<sequence>LEEVTKHAVHTSKELDEKDKEIVQLRGIIASQLKKQIQETKEKLEEEQQICRERIEEVNRTCDQRIKGLECDVEKMNVIMERIIQDVADLKRDKNPSPPPITGEAVSDTRPAKPSLRNIATAATQS</sequence>
<keyword evidence="1" id="KW-0175">Coiled coil</keyword>
<feature type="coiled-coil region" evidence="1">
    <location>
        <begin position="30"/>
        <end position="61"/>
    </location>
</feature>
<dbReference type="AlphaFoldDB" id="A0A1X7THG7"/>